<dbReference type="InterPro" id="IPR055346">
    <property type="entry name" value="Fe-S_cluster_assembly_SufBD"/>
</dbReference>
<dbReference type="NCBIfam" id="TIGR01981">
    <property type="entry name" value="sufD"/>
    <property type="match status" value="1"/>
</dbReference>
<reference evidence="3" key="1">
    <citation type="submission" date="2021-02" db="EMBL/GenBank/DDBJ databases">
        <title>First Annotated Genome of the Yellow-green Alga Tribonema minus.</title>
        <authorList>
            <person name="Mahan K.M."/>
        </authorList>
    </citation>
    <scope>NUCLEOTIDE SEQUENCE</scope>
    <source>
        <strain evidence="3">UTEX B ZZ1240</strain>
    </source>
</reference>
<dbReference type="InterPro" id="IPR000825">
    <property type="entry name" value="SUF_FeS_clus_asmbl_SufBD_core"/>
</dbReference>
<evidence type="ECO:0000313" key="4">
    <source>
        <dbReference type="Proteomes" id="UP000664859"/>
    </source>
</evidence>
<dbReference type="PANTHER" id="PTHR43575:SF1">
    <property type="entry name" value="PROTEIN ABCI7, CHLOROPLASTIC"/>
    <property type="match status" value="1"/>
</dbReference>
<evidence type="ECO:0000259" key="1">
    <source>
        <dbReference type="Pfam" id="PF01458"/>
    </source>
</evidence>
<accession>A0A836CQZ7</accession>
<dbReference type="InterPro" id="IPR037284">
    <property type="entry name" value="SUF_FeS_clus_asmbl_SufBD_sf"/>
</dbReference>
<dbReference type="PANTHER" id="PTHR43575">
    <property type="entry name" value="PROTEIN ABCI7, CHLOROPLASTIC"/>
    <property type="match status" value="1"/>
</dbReference>
<sequence length="463" mass="49026">METGVNLAPKRADPRTWFGALQQQAATPAPFRELASAGAATLDEVDLPHRKQEPYRYTDLEAIFRHSYDATAGLPVSQEFAQKYLSEASKGQQLVFVNGRFNAQLSDTSAVPEGVYVGSALGAGEHQAAVMGVLDHLPEVGANKNTCQGSLPFAALNQACFADAAAVVIPPNVTVEQPIQVLFVTHAPKENEGGEGGAICHPRLAIVAGEGSSALVMQSYVGEGDYFANCVTRSVVGKGAKLSHTHSQEQSASAQHLDTVVADLAEEAVYSLSMVACGGLFARSNIQVELNGAKAHCNLNAAALCSGDQSVDFHTQMGHAAPDTTMEQQHRNIVADSSDCIFKGRVRVDGIAQGTDAHQLCRTLMLSDRARVTAMPSLEITADDVKCAHGATVADLDEESLFYLGCRGINAAEARALVIKGFAFDMIKALPDTNLQARVLEKLISMTPKSSRAVTAEGAFSSI</sequence>
<name>A0A836CQZ7_9STRA</name>
<proteinExistence type="predicted"/>
<dbReference type="Pfam" id="PF19295">
    <property type="entry name" value="SufBD_N"/>
    <property type="match status" value="1"/>
</dbReference>
<dbReference type="SUPFAM" id="SSF101960">
    <property type="entry name" value="Stabilizer of iron transporter SufD"/>
    <property type="match status" value="1"/>
</dbReference>
<gene>
    <name evidence="3" type="ORF">JKP88DRAFT_259387</name>
</gene>
<dbReference type="GO" id="GO:0016226">
    <property type="term" value="P:iron-sulfur cluster assembly"/>
    <property type="evidence" value="ECO:0007669"/>
    <property type="project" value="InterPro"/>
</dbReference>
<dbReference type="Pfam" id="PF01458">
    <property type="entry name" value="SUFBD_core"/>
    <property type="match status" value="1"/>
</dbReference>
<keyword evidence="4" id="KW-1185">Reference proteome</keyword>
<organism evidence="3 4">
    <name type="scientific">Tribonema minus</name>
    <dbReference type="NCBI Taxonomy" id="303371"/>
    <lineage>
        <taxon>Eukaryota</taxon>
        <taxon>Sar</taxon>
        <taxon>Stramenopiles</taxon>
        <taxon>Ochrophyta</taxon>
        <taxon>PX clade</taxon>
        <taxon>Xanthophyceae</taxon>
        <taxon>Tribonematales</taxon>
        <taxon>Tribonemataceae</taxon>
        <taxon>Tribonema</taxon>
    </lineage>
</organism>
<comment type="caution">
    <text evidence="3">The sequence shown here is derived from an EMBL/GenBank/DDBJ whole genome shotgun (WGS) entry which is preliminary data.</text>
</comment>
<evidence type="ECO:0008006" key="5">
    <source>
        <dbReference type="Google" id="ProtNLM"/>
    </source>
</evidence>
<dbReference type="OrthoDB" id="2510at2759"/>
<dbReference type="Proteomes" id="UP000664859">
    <property type="component" value="Unassembled WGS sequence"/>
</dbReference>
<protein>
    <recommendedName>
        <fullName evidence="5">Fe-S cluster assembly protein SufD</fullName>
    </recommendedName>
</protein>
<evidence type="ECO:0000259" key="2">
    <source>
        <dbReference type="Pfam" id="PF19295"/>
    </source>
</evidence>
<feature type="domain" description="SUF system FeS cluster assembly SufBD core" evidence="1">
    <location>
        <begin position="197"/>
        <end position="422"/>
    </location>
</feature>
<dbReference type="InterPro" id="IPR045595">
    <property type="entry name" value="SufBD_N"/>
</dbReference>
<feature type="domain" description="SUF system FeS cluster assembly SufBD N-terminal" evidence="2">
    <location>
        <begin position="38"/>
        <end position="181"/>
    </location>
</feature>
<dbReference type="InterPro" id="IPR011542">
    <property type="entry name" value="SUF_FeS_clus_asmbl_SufD"/>
</dbReference>
<dbReference type="AlphaFoldDB" id="A0A836CQZ7"/>
<dbReference type="EMBL" id="JAFCMP010000006">
    <property type="protein sequence ID" value="KAG5192431.1"/>
    <property type="molecule type" value="Genomic_DNA"/>
</dbReference>
<evidence type="ECO:0000313" key="3">
    <source>
        <dbReference type="EMBL" id="KAG5192431.1"/>
    </source>
</evidence>